<gene>
    <name evidence="3" type="ORF">PT015_07425</name>
</gene>
<evidence type="ECO:0000313" key="4">
    <source>
        <dbReference type="Proteomes" id="UP001236585"/>
    </source>
</evidence>
<feature type="domain" description="Acyl-CoA thioesterase-like C-terminal" evidence="2">
    <location>
        <begin position="159"/>
        <end position="248"/>
    </location>
</feature>
<dbReference type="Gene3D" id="2.40.160.210">
    <property type="entry name" value="Acyl-CoA thioesterase, double hotdog domain"/>
    <property type="match status" value="1"/>
</dbReference>
<name>A0ABY8W051_9MYCO</name>
<dbReference type="InterPro" id="IPR049450">
    <property type="entry name" value="ACOT8-like_C"/>
</dbReference>
<feature type="domain" description="Acyl-CoA thioesterase-like N-terminal HotDog" evidence="1">
    <location>
        <begin position="30"/>
        <end position="105"/>
    </location>
</feature>
<keyword evidence="4" id="KW-1185">Reference proteome</keyword>
<dbReference type="Proteomes" id="UP001236585">
    <property type="component" value="Chromosome"/>
</dbReference>
<dbReference type="InterPro" id="IPR042171">
    <property type="entry name" value="Acyl-CoA_hotdog"/>
</dbReference>
<proteinExistence type="predicted"/>
<dbReference type="RefSeq" id="WP_285189980.1">
    <property type="nucleotide sequence ID" value="NZ_CP126981.1"/>
</dbReference>
<dbReference type="InterPro" id="IPR049449">
    <property type="entry name" value="TesB_ACOT8-like_N"/>
</dbReference>
<protein>
    <submittedName>
        <fullName evidence="3">Thioesterase family protein</fullName>
    </submittedName>
</protein>
<reference evidence="3 4" key="1">
    <citation type="journal article" date="2023" name="Microbiol. Resour. Announc.">
        <title>Complete Genome Sequence of Mycobacterium wuenschmanii, a novel Nontuberculous Mycobacterium Isolated from a captive population of Amazon Milk Frogs.</title>
        <authorList>
            <person name="Hicks J."/>
            <person name="Zeineldin M."/>
            <person name="Ward H."/>
            <person name="Wuenschmann A."/>
            <person name="Camp P."/>
            <person name="Farrell D."/>
            <person name="Lehman K."/>
            <person name="Thacker T."/>
            <person name="Cuthbert E."/>
        </authorList>
    </citation>
    <scope>NUCLEOTIDE SEQUENCE [LARGE SCALE GENOMIC DNA]</scope>
    <source>
        <strain evidence="3 4">Wuenschmanii</strain>
    </source>
</reference>
<accession>A0ABY8W051</accession>
<dbReference type="InterPro" id="IPR029069">
    <property type="entry name" value="HotDog_dom_sf"/>
</dbReference>
<dbReference type="SUPFAM" id="SSF54637">
    <property type="entry name" value="Thioesterase/thiol ester dehydrase-isomerase"/>
    <property type="match status" value="1"/>
</dbReference>
<dbReference type="Pfam" id="PF20789">
    <property type="entry name" value="4HBT_3C"/>
    <property type="match status" value="1"/>
</dbReference>
<evidence type="ECO:0000259" key="1">
    <source>
        <dbReference type="Pfam" id="PF13622"/>
    </source>
</evidence>
<organism evidence="3 4">
    <name type="scientific">Candidatus Mycobacterium wuenschmannii</name>
    <dbReference type="NCBI Taxonomy" id="3027808"/>
    <lineage>
        <taxon>Bacteria</taxon>
        <taxon>Bacillati</taxon>
        <taxon>Actinomycetota</taxon>
        <taxon>Actinomycetes</taxon>
        <taxon>Mycobacteriales</taxon>
        <taxon>Mycobacteriaceae</taxon>
        <taxon>Mycobacterium</taxon>
    </lineage>
</organism>
<evidence type="ECO:0000313" key="3">
    <source>
        <dbReference type="EMBL" id="WIM89268.1"/>
    </source>
</evidence>
<dbReference type="EMBL" id="CP126981">
    <property type="protein sequence ID" value="WIM89268.1"/>
    <property type="molecule type" value="Genomic_DNA"/>
</dbReference>
<evidence type="ECO:0000259" key="2">
    <source>
        <dbReference type="Pfam" id="PF20789"/>
    </source>
</evidence>
<sequence length="264" mass="27601">MPALAPTPFFVSDGDRFVPNQVAQGGWGPTLGGHVVGGLLARSIEGERADPDLVPARLTVDILRRVAAEPVEVTANVLRTGRRNQSIDATMTQGGEVVARASTLFLRRSTQPAVLPWTTDIAMPPIPEEPVEFDDSAPIFIAPFGGGDGPNPWQHLGPRFAWIRHIHALVDGEEPSPFVCAAMAVDVTASLTGFSEDGLGFINADYTMTLSRLPDGPFIGLAALTHYSDAGIGTGSASLFDVHGPIGSGLTTAAANPNFIGAVG</sequence>
<dbReference type="Pfam" id="PF13622">
    <property type="entry name" value="4HBT_3"/>
    <property type="match status" value="1"/>
</dbReference>